<evidence type="ECO:0000256" key="7">
    <source>
        <dbReference type="ARBA" id="ARBA00022763"/>
    </source>
</evidence>
<gene>
    <name evidence="14" type="ORF">J2S13_003348</name>
</gene>
<dbReference type="RefSeq" id="WP_307258934.1">
    <property type="nucleotide sequence ID" value="NZ_JAUSUC010000087.1"/>
</dbReference>
<keyword evidence="11" id="KW-0234">DNA repair</keyword>
<evidence type="ECO:0000313" key="15">
    <source>
        <dbReference type="Proteomes" id="UP001237207"/>
    </source>
</evidence>
<evidence type="ECO:0000256" key="12">
    <source>
        <dbReference type="ARBA" id="ARBA00023447"/>
    </source>
</evidence>
<dbReference type="InterPro" id="IPR011335">
    <property type="entry name" value="Restrct_endonuc-II-like"/>
</dbReference>
<dbReference type="Pfam" id="PF03838">
    <property type="entry name" value="RecU"/>
    <property type="match status" value="1"/>
</dbReference>
<keyword evidence="5" id="KW-0479">Metal-binding</keyword>
<keyword evidence="4" id="KW-0540">Nuclease</keyword>
<keyword evidence="7" id="KW-0227">DNA damage</keyword>
<name>A0AAJ1T1G0_9BACI</name>
<keyword evidence="6" id="KW-0255">Endonuclease</keyword>
<dbReference type="GO" id="GO:0046872">
    <property type="term" value="F:metal ion binding"/>
    <property type="evidence" value="ECO:0007669"/>
    <property type="project" value="UniProtKB-KW"/>
</dbReference>
<dbReference type="SUPFAM" id="SSF52980">
    <property type="entry name" value="Restriction endonuclease-like"/>
    <property type="match status" value="1"/>
</dbReference>
<dbReference type="Proteomes" id="UP001237207">
    <property type="component" value="Unassembled WGS sequence"/>
</dbReference>
<dbReference type="GO" id="GO:0006281">
    <property type="term" value="P:DNA repair"/>
    <property type="evidence" value="ECO:0007669"/>
    <property type="project" value="UniProtKB-KW"/>
</dbReference>
<protein>
    <recommendedName>
        <fullName evidence="13">Holliday junction resolvase RecU</fullName>
    </recommendedName>
</protein>
<comment type="cofactor">
    <cofactor evidence="1">
        <name>Mg(2+)</name>
        <dbReference type="ChEBI" id="CHEBI:18420"/>
    </cofactor>
</comment>
<reference evidence="14" key="1">
    <citation type="submission" date="2023-07" db="EMBL/GenBank/DDBJ databases">
        <title>Genomic Encyclopedia of Type Strains, Phase IV (KMG-IV): sequencing the most valuable type-strain genomes for metagenomic binning, comparative biology and taxonomic classification.</title>
        <authorList>
            <person name="Goeker M."/>
        </authorList>
    </citation>
    <scope>NUCLEOTIDE SEQUENCE</scope>
    <source>
        <strain evidence="14">DSM 23947</strain>
    </source>
</reference>
<evidence type="ECO:0000256" key="10">
    <source>
        <dbReference type="ARBA" id="ARBA00023172"/>
    </source>
</evidence>
<dbReference type="EMBL" id="JAUSUC010000087">
    <property type="protein sequence ID" value="MDQ0216850.1"/>
    <property type="molecule type" value="Genomic_DNA"/>
</dbReference>
<dbReference type="GO" id="GO:0006310">
    <property type="term" value="P:DNA recombination"/>
    <property type="evidence" value="ECO:0007669"/>
    <property type="project" value="UniProtKB-KW"/>
</dbReference>
<dbReference type="GO" id="GO:0004519">
    <property type="term" value="F:endonuclease activity"/>
    <property type="evidence" value="ECO:0007669"/>
    <property type="project" value="UniProtKB-KW"/>
</dbReference>
<evidence type="ECO:0000256" key="11">
    <source>
        <dbReference type="ARBA" id="ARBA00023204"/>
    </source>
</evidence>
<comment type="caution">
    <text evidence="14">The sequence shown here is derived from an EMBL/GenBank/DDBJ whole genome shotgun (WGS) entry which is preliminary data.</text>
</comment>
<comment type="similarity">
    <text evidence="12">Belongs to the RecU family.</text>
</comment>
<keyword evidence="8" id="KW-0378">Hydrolase</keyword>
<evidence type="ECO:0000256" key="13">
    <source>
        <dbReference type="ARBA" id="ARBA00029523"/>
    </source>
</evidence>
<evidence type="ECO:0000313" key="14">
    <source>
        <dbReference type="EMBL" id="MDQ0216850.1"/>
    </source>
</evidence>
<evidence type="ECO:0000256" key="2">
    <source>
        <dbReference type="ARBA" id="ARBA00004496"/>
    </source>
</evidence>
<evidence type="ECO:0000256" key="1">
    <source>
        <dbReference type="ARBA" id="ARBA00001946"/>
    </source>
</evidence>
<dbReference type="InterPro" id="IPR004612">
    <property type="entry name" value="Resolv_RecU"/>
</dbReference>
<comment type="subcellular location">
    <subcellularLocation>
        <location evidence="2">Cytoplasm</location>
    </subcellularLocation>
</comment>
<evidence type="ECO:0000256" key="6">
    <source>
        <dbReference type="ARBA" id="ARBA00022759"/>
    </source>
</evidence>
<keyword evidence="10" id="KW-0233">DNA recombination</keyword>
<sequence>MKQSNKTSNKPSYGKIFEKEFFNSLDNIFVQRIKDDTLRFKNVKNACDFIIFRQPYLYLFELKTTKLRSLPFSNISQFQIDSLYHYSKQEGIVAGFVINFRSHNYQTYFLPADKAYAYYYQAERKSFPLEWVQEKGIALPATLIRTRYRFDISPIFSHKSSMS</sequence>
<evidence type="ECO:0000256" key="9">
    <source>
        <dbReference type="ARBA" id="ARBA00022842"/>
    </source>
</evidence>
<evidence type="ECO:0000256" key="5">
    <source>
        <dbReference type="ARBA" id="ARBA00022723"/>
    </source>
</evidence>
<dbReference type="GO" id="GO:0005737">
    <property type="term" value="C:cytoplasm"/>
    <property type="evidence" value="ECO:0007669"/>
    <property type="project" value="UniProtKB-SubCell"/>
</dbReference>
<dbReference type="GO" id="GO:0003676">
    <property type="term" value="F:nucleic acid binding"/>
    <property type="evidence" value="ECO:0007669"/>
    <property type="project" value="InterPro"/>
</dbReference>
<keyword evidence="9" id="KW-0460">Magnesium</keyword>
<evidence type="ECO:0000256" key="3">
    <source>
        <dbReference type="ARBA" id="ARBA00022490"/>
    </source>
</evidence>
<dbReference type="GO" id="GO:0016787">
    <property type="term" value="F:hydrolase activity"/>
    <property type="evidence" value="ECO:0007669"/>
    <property type="project" value="UniProtKB-KW"/>
</dbReference>
<keyword evidence="3" id="KW-0963">Cytoplasm</keyword>
<organism evidence="14 15">
    <name type="scientific">Oikeobacillus pervagus</name>
    <dbReference type="NCBI Taxonomy" id="1325931"/>
    <lineage>
        <taxon>Bacteria</taxon>
        <taxon>Bacillati</taxon>
        <taxon>Bacillota</taxon>
        <taxon>Bacilli</taxon>
        <taxon>Bacillales</taxon>
        <taxon>Bacillaceae</taxon>
        <taxon>Oikeobacillus</taxon>
    </lineage>
</organism>
<evidence type="ECO:0000256" key="4">
    <source>
        <dbReference type="ARBA" id="ARBA00022722"/>
    </source>
</evidence>
<dbReference type="InterPro" id="IPR011856">
    <property type="entry name" value="tRNA_endonuc-like_dom_sf"/>
</dbReference>
<keyword evidence="15" id="KW-1185">Reference proteome</keyword>
<accession>A0AAJ1T1G0</accession>
<dbReference type="AlphaFoldDB" id="A0AAJ1T1G0"/>
<proteinExistence type="inferred from homology"/>
<evidence type="ECO:0000256" key="8">
    <source>
        <dbReference type="ARBA" id="ARBA00022801"/>
    </source>
</evidence>
<dbReference type="Gene3D" id="3.40.1350.10">
    <property type="match status" value="1"/>
</dbReference>